<dbReference type="InterPro" id="IPR038666">
    <property type="entry name" value="SSP1_head-tail_sf"/>
</dbReference>
<gene>
    <name evidence="1" type="ORF">L2764_20040</name>
</gene>
<dbReference type="Proteomes" id="UP001203423">
    <property type="component" value="Unassembled WGS sequence"/>
</dbReference>
<comment type="caution">
    <text evidence="1">The sequence shown here is derived from an EMBL/GenBank/DDBJ whole genome shotgun (WGS) entry which is preliminary data.</text>
</comment>
<sequence>MMQAGKLNKRITLERKTTTQNQYGEELDTWERLANTWAEIVSETCDRVEIGGALQQRYQIELMMRYRANFSINDAVVYAGRRYDVTELSSNLTDRSCRLLGECYEN</sequence>
<dbReference type="EMBL" id="JAKIKS010000103">
    <property type="protein sequence ID" value="MCL1126712.1"/>
    <property type="molecule type" value="Genomic_DNA"/>
</dbReference>
<evidence type="ECO:0000313" key="2">
    <source>
        <dbReference type="Proteomes" id="UP001203423"/>
    </source>
</evidence>
<keyword evidence="2" id="KW-1185">Reference proteome</keyword>
<name>A0ABT0LG82_9GAMM</name>
<dbReference type="RefSeq" id="WP_248942127.1">
    <property type="nucleotide sequence ID" value="NZ_JAKIKS010000103.1"/>
</dbReference>
<dbReference type="InterPro" id="IPR008767">
    <property type="entry name" value="Phage_SPP1_head-tail_adaptor"/>
</dbReference>
<proteinExistence type="predicted"/>
<accession>A0ABT0LG82</accession>
<dbReference type="Gene3D" id="2.40.10.270">
    <property type="entry name" value="Bacteriophage SPP1 head-tail adaptor protein"/>
    <property type="match status" value="1"/>
</dbReference>
<reference evidence="1 2" key="1">
    <citation type="submission" date="2022-01" db="EMBL/GenBank/DDBJ databases">
        <title>Whole genome-based taxonomy of the Shewanellaceae.</title>
        <authorList>
            <person name="Martin-Rodriguez A.J."/>
        </authorList>
    </citation>
    <scope>NUCLEOTIDE SEQUENCE [LARGE SCALE GENOMIC DNA]</scope>
    <source>
        <strain evidence="1 2">DSM 17177</strain>
    </source>
</reference>
<protein>
    <submittedName>
        <fullName evidence="1">Phage head closure protein</fullName>
    </submittedName>
</protein>
<organism evidence="1 2">
    <name type="scientific">Shewanella surugensis</name>
    <dbReference type="NCBI Taxonomy" id="212020"/>
    <lineage>
        <taxon>Bacteria</taxon>
        <taxon>Pseudomonadati</taxon>
        <taxon>Pseudomonadota</taxon>
        <taxon>Gammaproteobacteria</taxon>
        <taxon>Alteromonadales</taxon>
        <taxon>Shewanellaceae</taxon>
        <taxon>Shewanella</taxon>
    </lineage>
</organism>
<evidence type="ECO:0000313" key="1">
    <source>
        <dbReference type="EMBL" id="MCL1126712.1"/>
    </source>
</evidence>
<dbReference type="Pfam" id="PF05521">
    <property type="entry name" value="Phage_HCP"/>
    <property type="match status" value="1"/>
</dbReference>
<dbReference type="NCBIfam" id="TIGR01563">
    <property type="entry name" value="gp16_SPP1"/>
    <property type="match status" value="1"/>
</dbReference>